<protein>
    <recommendedName>
        <fullName evidence="3">Reverse transcriptase RNase H-like domain-containing protein</fullName>
    </recommendedName>
</protein>
<gene>
    <name evidence="1" type="ORF">J1N35_013736</name>
</gene>
<dbReference type="AlphaFoldDB" id="A0A9D4A858"/>
<evidence type="ECO:0000313" key="1">
    <source>
        <dbReference type="EMBL" id="KAH1096815.1"/>
    </source>
</evidence>
<proteinExistence type="predicted"/>
<organism evidence="1 2">
    <name type="scientific">Gossypium stocksii</name>
    <dbReference type="NCBI Taxonomy" id="47602"/>
    <lineage>
        <taxon>Eukaryota</taxon>
        <taxon>Viridiplantae</taxon>
        <taxon>Streptophyta</taxon>
        <taxon>Embryophyta</taxon>
        <taxon>Tracheophyta</taxon>
        <taxon>Spermatophyta</taxon>
        <taxon>Magnoliopsida</taxon>
        <taxon>eudicotyledons</taxon>
        <taxon>Gunneridae</taxon>
        <taxon>Pentapetalae</taxon>
        <taxon>rosids</taxon>
        <taxon>malvids</taxon>
        <taxon>Malvales</taxon>
        <taxon>Malvaceae</taxon>
        <taxon>Malvoideae</taxon>
        <taxon>Gossypium</taxon>
    </lineage>
</organism>
<keyword evidence="2" id="KW-1185">Reference proteome</keyword>
<comment type="caution">
    <text evidence="1">The sequence shown here is derived from an EMBL/GenBank/DDBJ whole genome shotgun (WGS) entry which is preliminary data.</text>
</comment>
<dbReference type="Proteomes" id="UP000828251">
    <property type="component" value="Unassembled WGS sequence"/>
</dbReference>
<dbReference type="EMBL" id="JAIQCV010000005">
    <property type="protein sequence ID" value="KAH1096815.1"/>
    <property type="molecule type" value="Genomic_DNA"/>
</dbReference>
<name>A0A9D4A858_9ROSI</name>
<sequence length="87" mass="10371">MAPLLRWVEWFSKFSFDVKHIKGKENILADLLYRPKEEILTYKRTYFWPRPMMMYKPSSSSLTFPTSYPVATNLNPEFPPKVINLVQ</sequence>
<evidence type="ECO:0000313" key="2">
    <source>
        <dbReference type="Proteomes" id="UP000828251"/>
    </source>
</evidence>
<evidence type="ECO:0008006" key="3">
    <source>
        <dbReference type="Google" id="ProtNLM"/>
    </source>
</evidence>
<reference evidence="1 2" key="1">
    <citation type="journal article" date="2021" name="Plant Biotechnol. J.">
        <title>Multi-omics assisted identification of the key and species-specific regulatory components of drought-tolerant mechanisms in Gossypium stocksii.</title>
        <authorList>
            <person name="Yu D."/>
            <person name="Ke L."/>
            <person name="Zhang D."/>
            <person name="Wu Y."/>
            <person name="Sun Y."/>
            <person name="Mei J."/>
            <person name="Sun J."/>
            <person name="Sun Y."/>
        </authorList>
    </citation>
    <scope>NUCLEOTIDE SEQUENCE [LARGE SCALE GENOMIC DNA]</scope>
    <source>
        <strain evidence="2">cv. E1</strain>
        <tissue evidence="1">Leaf</tissue>
    </source>
</reference>
<accession>A0A9D4A858</accession>
<dbReference type="OrthoDB" id="981783at2759"/>